<dbReference type="InterPro" id="IPR022419">
    <property type="entry name" value="Porphobilin_deaminase_cofac_BS"/>
</dbReference>
<evidence type="ECO:0000313" key="12">
    <source>
        <dbReference type="Proteomes" id="UP000326202"/>
    </source>
</evidence>
<dbReference type="PANTHER" id="PTHR11557:SF0">
    <property type="entry name" value="PORPHOBILINOGEN DEAMINASE"/>
    <property type="match status" value="1"/>
</dbReference>
<reference evidence="11 12" key="1">
    <citation type="submission" date="2019-08" db="EMBL/GenBank/DDBJ databases">
        <title>Hyperibacter terrae gen. nov., sp. nov. and Hyperibacter viscosus sp. nov., two new members in the family Rhodospirillaceae isolated from the rhizosphere of Hypericum perforatum.</title>
        <authorList>
            <person name="Noviana Z."/>
        </authorList>
    </citation>
    <scope>NUCLEOTIDE SEQUENCE [LARGE SCALE GENOMIC DNA]</scope>
    <source>
        <strain evidence="11 12">R5913</strain>
    </source>
</reference>
<dbReference type="AlphaFoldDB" id="A0A5J6MRF2"/>
<evidence type="ECO:0000259" key="9">
    <source>
        <dbReference type="Pfam" id="PF01379"/>
    </source>
</evidence>
<dbReference type="RefSeq" id="WP_151180013.1">
    <property type="nucleotide sequence ID" value="NZ_CP042906.1"/>
</dbReference>
<dbReference type="Proteomes" id="UP000326202">
    <property type="component" value="Chromosome"/>
</dbReference>
<feature type="modified residue" description="S-(dipyrrolylmethanemethyl)cysteine" evidence="8">
    <location>
        <position position="246"/>
    </location>
</feature>
<evidence type="ECO:0000256" key="4">
    <source>
        <dbReference type="ARBA" id="ARBA00011245"/>
    </source>
</evidence>
<dbReference type="SUPFAM" id="SSF54782">
    <property type="entry name" value="Porphobilinogen deaminase (hydroxymethylbilane synthase), C-terminal domain"/>
    <property type="match status" value="1"/>
</dbReference>
<comment type="subunit">
    <text evidence="4 8">Monomer.</text>
</comment>
<sequence length="313" mass="33733">MTGARVRIGTRGSPLALAQAHELRDRLRAAHDALRVADAIEIRIIKTTGDKIQDRPLTEIGGKGLFTKEIEEALIDRQIDMAVHSMKDVETRLPEGLEIPTLLEREDPRDALIAREGSSLATLPKGTVVGSASLRRKAQILLHRPDLPVVNLRGNVGTRLQKLAEGKIGATLLALAGLRRLGMEDKVTALLSTDEMLPAPGQGAIGIEIRSDDEEARHWLAPLDHRATHIAVTAERALLATLDGSCRTPIAALAEISHDRLSLRALIALPDGSQHHRETVEGPVAQAAQLGRKAGEALRSKAGAAFFARLQEA</sequence>
<feature type="domain" description="Porphobilinogen deaminase C-terminal" evidence="10">
    <location>
        <begin position="231"/>
        <end position="299"/>
    </location>
</feature>
<dbReference type="PIRSF" id="PIRSF001438">
    <property type="entry name" value="4pyrrol_synth_OHMeBilane_synth"/>
    <property type="match status" value="1"/>
</dbReference>
<comment type="function">
    <text evidence="1 8">Tetrapolymerization of the monopyrrole PBG into the hydroxymethylbilane pre-uroporphyrinogen in several discrete steps.</text>
</comment>
<dbReference type="Gene3D" id="3.30.160.40">
    <property type="entry name" value="Porphobilinogen deaminase, C-terminal domain"/>
    <property type="match status" value="1"/>
</dbReference>
<dbReference type="EC" id="2.5.1.61" evidence="8"/>
<evidence type="ECO:0000256" key="8">
    <source>
        <dbReference type="HAMAP-Rule" id="MF_00260"/>
    </source>
</evidence>
<dbReference type="HAMAP" id="MF_00260">
    <property type="entry name" value="Porphobil_deam"/>
    <property type="match status" value="1"/>
</dbReference>
<keyword evidence="6 8" id="KW-0627">Porphyrin biosynthesis</keyword>
<comment type="miscellaneous">
    <text evidence="8">The porphobilinogen subunits are added to the dipyrromethane group.</text>
</comment>
<keyword evidence="5 8" id="KW-0808">Transferase</keyword>
<dbReference type="EMBL" id="CP042906">
    <property type="protein sequence ID" value="QEX20004.1"/>
    <property type="molecule type" value="Genomic_DNA"/>
</dbReference>
<name>A0A5J6MRF2_9PROT</name>
<dbReference type="KEGG" id="htq:FRZ44_53190"/>
<evidence type="ECO:0000256" key="7">
    <source>
        <dbReference type="ARBA" id="ARBA00048169"/>
    </source>
</evidence>
<dbReference type="Gene3D" id="3.40.190.10">
    <property type="entry name" value="Periplasmic binding protein-like II"/>
    <property type="match status" value="2"/>
</dbReference>
<comment type="similarity">
    <text evidence="3 8">Belongs to the HMBS family.</text>
</comment>
<dbReference type="PROSITE" id="PS00533">
    <property type="entry name" value="PORPHOBILINOGEN_DEAM"/>
    <property type="match status" value="1"/>
</dbReference>
<dbReference type="PRINTS" id="PR00151">
    <property type="entry name" value="PORPHBDMNASE"/>
</dbReference>
<dbReference type="InterPro" id="IPR000860">
    <property type="entry name" value="HemC"/>
</dbReference>
<comment type="pathway">
    <text evidence="2">Porphyrin-containing compound metabolism; protoporphyrin-IX biosynthesis; coproporphyrinogen-III from 5-aminolevulinate: step 2/4.</text>
</comment>
<evidence type="ECO:0000256" key="3">
    <source>
        <dbReference type="ARBA" id="ARBA00005638"/>
    </source>
</evidence>
<dbReference type="PANTHER" id="PTHR11557">
    <property type="entry name" value="PORPHOBILINOGEN DEAMINASE"/>
    <property type="match status" value="1"/>
</dbReference>
<organism evidence="11 12">
    <name type="scientific">Hypericibacter terrae</name>
    <dbReference type="NCBI Taxonomy" id="2602015"/>
    <lineage>
        <taxon>Bacteria</taxon>
        <taxon>Pseudomonadati</taxon>
        <taxon>Pseudomonadota</taxon>
        <taxon>Alphaproteobacteria</taxon>
        <taxon>Rhodospirillales</taxon>
        <taxon>Dongiaceae</taxon>
        <taxon>Hypericibacter</taxon>
    </lineage>
</organism>
<dbReference type="NCBIfam" id="TIGR00212">
    <property type="entry name" value="hemC"/>
    <property type="match status" value="1"/>
</dbReference>
<accession>A0A5J6MRF2</accession>
<dbReference type="SUPFAM" id="SSF53850">
    <property type="entry name" value="Periplasmic binding protein-like II"/>
    <property type="match status" value="1"/>
</dbReference>
<feature type="domain" description="Porphobilinogen deaminase N-terminal" evidence="9">
    <location>
        <begin position="6"/>
        <end position="217"/>
    </location>
</feature>
<evidence type="ECO:0000256" key="6">
    <source>
        <dbReference type="ARBA" id="ARBA00023244"/>
    </source>
</evidence>
<comment type="catalytic activity">
    <reaction evidence="7 8">
        <text>4 porphobilinogen + H2O = hydroxymethylbilane + 4 NH4(+)</text>
        <dbReference type="Rhea" id="RHEA:13185"/>
        <dbReference type="ChEBI" id="CHEBI:15377"/>
        <dbReference type="ChEBI" id="CHEBI:28938"/>
        <dbReference type="ChEBI" id="CHEBI:57845"/>
        <dbReference type="ChEBI" id="CHEBI:58126"/>
        <dbReference type="EC" id="2.5.1.61"/>
    </reaction>
</comment>
<dbReference type="InterPro" id="IPR022418">
    <property type="entry name" value="Porphobilinogen_deaminase_C"/>
</dbReference>
<dbReference type="FunFam" id="3.40.190.10:FF:000004">
    <property type="entry name" value="Porphobilinogen deaminase"/>
    <property type="match status" value="1"/>
</dbReference>
<evidence type="ECO:0000313" key="11">
    <source>
        <dbReference type="EMBL" id="QEX20004.1"/>
    </source>
</evidence>
<evidence type="ECO:0000256" key="5">
    <source>
        <dbReference type="ARBA" id="ARBA00022679"/>
    </source>
</evidence>
<keyword evidence="12" id="KW-1185">Reference proteome</keyword>
<dbReference type="GO" id="GO:0004418">
    <property type="term" value="F:hydroxymethylbilane synthase activity"/>
    <property type="evidence" value="ECO:0007669"/>
    <property type="project" value="UniProtKB-UniRule"/>
</dbReference>
<dbReference type="InterPro" id="IPR022417">
    <property type="entry name" value="Porphobilin_deaminase_N"/>
</dbReference>
<dbReference type="UniPathway" id="UPA00251">
    <property type="reaction ID" value="UER00319"/>
</dbReference>
<protein>
    <recommendedName>
        <fullName evidence="8">Porphobilinogen deaminase</fullName>
        <shortName evidence="8">PBG</shortName>
        <ecNumber evidence="8">2.5.1.61</ecNumber>
    </recommendedName>
    <alternativeName>
        <fullName evidence="8">Hydroxymethylbilane synthase</fullName>
        <shortName evidence="8">HMBS</shortName>
    </alternativeName>
    <alternativeName>
        <fullName evidence="8">Pre-uroporphyrinogen synthase</fullName>
    </alternativeName>
</protein>
<evidence type="ECO:0000259" key="10">
    <source>
        <dbReference type="Pfam" id="PF03900"/>
    </source>
</evidence>
<evidence type="ECO:0000256" key="1">
    <source>
        <dbReference type="ARBA" id="ARBA00002869"/>
    </source>
</evidence>
<dbReference type="GO" id="GO:0006782">
    <property type="term" value="P:protoporphyrinogen IX biosynthetic process"/>
    <property type="evidence" value="ECO:0007669"/>
    <property type="project" value="UniProtKB-UniRule"/>
</dbReference>
<evidence type="ECO:0000256" key="2">
    <source>
        <dbReference type="ARBA" id="ARBA00004735"/>
    </source>
</evidence>
<gene>
    <name evidence="8 11" type="primary">hemC</name>
    <name evidence="11" type="ORF">FRZ44_53190</name>
</gene>
<dbReference type="GO" id="GO:0005737">
    <property type="term" value="C:cytoplasm"/>
    <property type="evidence" value="ECO:0007669"/>
    <property type="project" value="UniProtKB-UniRule"/>
</dbReference>
<dbReference type="OrthoDB" id="9810298at2"/>
<dbReference type="Pfam" id="PF03900">
    <property type="entry name" value="Porphobil_deamC"/>
    <property type="match status" value="1"/>
</dbReference>
<proteinExistence type="inferred from homology"/>
<dbReference type="Pfam" id="PF01379">
    <property type="entry name" value="Porphobil_deam"/>
    <property type="match status" value="1"/>
</dbReference>
<dbReference type="FunFam" id="3.40.190.10:FF:000005">
    <property type="entry name" value="Porphobilinogen deaminase"/>
    <property type="match status" value="1"/>
</dbReference>
<dbReference type="InterPro" id="IPR036803">
    <property type="entry name" value="Porphobilinogen_deaminase_C_sf"/>
</dbReference>
<comment type="cofactor">
    <cofactor evidence="8">
        <name>dipyrromethane</name>
        <dbReference type="ChEBI" id="CHEBI:60342"/>
    </cofactor>
    <text evidence="8">Binds 1 dipyrromethane group covalently.</text>
</comment>